<organism evidence="1 2">
    <name type="scientific">Sparassis crispa</name>
    <dbReference type="NCBI Taxonomy" id="139825"/>
    <lineage>
        <taxon>Eukaryota</taxon>
        <taxon>Fungi</taxon>
        <taxon>Dikarya</taxon>
        <taxon>Basidiomycota</taxon>
        <taxon>Agaricomycotina</taxon>
        <taxon>Agaricomycetes</taxon>
        <taxon>Polyporales</taxon>
        <taxon>Sparassidaceae</taxon>
        <taxon>Sparassis</taxon>
    </lineage>
</organism>
<dbReference type="GeneID" id="38786428"/>
<dbReference type="OrthoDB" id="1274115at2759"/>
<keyword evidence="2" id="KW-1185">Reference proteome</keyword>
<dbReference type="RefSeq" id="XP_027620424.1">
    <property type="nucleotide sequence ID" value="XM_027764623.1"/>
</dbReference>
<dbReference type="InParanoid" id="A0A401H533"/>
<name>A0A401H533_9APHY</name>
<accession>A0A401H533</accession>
<gene>
    <name evidence="1" type="ORF">SCP_1601730</name>
</gene>
<dbReference type="Proteomes" id="UP000287166">
    <property type="component" value="Unassembled WGS sequence"/>
</dbReference>
<dbReference type="AlphaFoldDB" id="A0A401H533"/>
<dbReference type="EMBL" id="BFAD01000016">
    <property type="protein sequence ID" value="GBE89511.1"/>
    <property type="molecule type" value="Genomic_DNA"/>
</dbReference>
<evidence type="ECO:0000313" key="2">
    <source>
        <dbReference type="Proteomes" id="UP000287166"/>
    </source>
</evidence>
<evidence type="ECO:0000313" key="1">
    <source>
        <dbReference type="EMBL" id="GBE89511.1"/>
    </source>
</evidence>
<sequence length="52" mass="5672">MLPEWNIKGIIVELRSIETALNGSTASVPVHPGYQGSSSPDMAFRKMLEALQ</sequence>
<protein>
    <submittedName>
        <fullName evidence="1">Uncharacterized protein</fullName>
    </submittedName>
</protein>
<reference evidence="1 2" key="1">
    <citation type="journal article" date="2018" name="Sci. Rep.">
        <title>Genome sequence of the cauliflower mushroom Sparassis crispa (Hanabiratake) and its association with beneficial usage.</title>
        <authorList>
            <person name="Kiyama R."/>
            <person name="Furutani Y."/>
            <person name="Kawaguchi K."/>
            <person name="Nakanishi T."/>
        </authorList>
    </citation>
    <scope>NUCLEOTIDE SEQUENCE [LARGE SCALE GENOMIC DNA]</scope>
</reference>
<comment type="caution">
    <text evidence="1">The sequence shown here is derived from an EMBL/GenBank/DDBJ whole genome shotgun (WGS) entry which is preliminary data.</text>
</comment>
<proteinExistence type="predicted"/>